<dbReference type="Gene3D" id="3.40.50.1240">
    <property type="entry name" value="Phosphoglycerate mutase-like"/>
    <property type="match status" value="1"/>
</dbReference>
<dbReference type="GO" id="GO:0034417">
    <property type="term" value="F:bisphosphoglycerate 3-phosphatase activity"/>
    <property type="evidence" value="ECO:0007669"/>
    <property type="project" value="UniProtKB-EC"/>
</dbReference>
<accession>A0A1Y2GP92</accession>
<evidence type="ECO:0000256" key="1">
    <source>
        <dbReference type="ARBA" id="ARBA00004370"/>
    </source>
</evidence>
<comment type="catalytic activity">
    <reaction evidence="12">
        <text>1D-myo-inositol hexakisphosphate + H2O = 1D-myo-inositol 1,2,4,5,6-pentakisphosphate + phosphate</text>
        <dbReference type="Rhea" id="RHEA:16989"/>
        <dbReference type="ChEBI" id="CHEBI:15377"/>
        <dbReference type="ChEBI" id="CHEBI:43474"/>
        <dbReference type="ChEBI" id="CHEBI:57798"/>
        <dbReference type="ChEBI" id="CHEBI:58130"/>
        <dbReference type="EC" id="3.1.3.62"/>
    </reaction>
    <physiologicalReaction direction="left-to-right" evidence="12">
        <dbReference type="Rhea" id="RHEA:16990"/>
    </physiologicalReaction>
</comment>
<dbReference type="GO" id="GO:0003993">
    <property type="term" value="F:acid phosphatase activity"/>
    <property type="evidence" value="ECO:0007669"/>
    <property type="project" value="TreeGrafter"/>
</dbReference>
<dbReference type="PANTHER" id="PTHR20963:SF8">
    <property type="entry name" value="MULTIPLE INOSITOL POLYPHOSPHATE PHOSPHATASE 1"/>
    <property type="match status" value="1"/>
</dbReference>
<evidence type="ECO:0000256" key="13">
    <source>
        <dbReference type="ARBA" id="ARBA00043832"/>
    </source>
</evidence>
<evidence type="ECO:0000256" key="7">
    <source>
        <dbReference type="ARBA" id="ARBA00022801"/>
    </source>
</evidence>
<dbReference type="EC" id="3.1.3.62" evidence="4"/>
<evidence type="ECO:0000256" key="5">
    <source>
        <dbReference type="ARBA" id="ARBA00018097"/>
    </source>
</evidence>
<dbReference type="Pfam" id="PF00328">
    <property type="entry name" value="His_Phos_2"/>
    <property type="match status" value="1"/>
</dbReference>
<feature type="region of interest" description="Disordered" evidence="14">
    <location>
        <begin position="209"/>
        <end position="235"/>
    </location>
</feature>
<name>A0A1Y2GP92_9FUNG</name>
<evidence type="ECO:0000256" key="14">
    <source>
        <dbReference type="SAM" id="MobiDB-lite"/>
    </source>
</evidence>
<dbReference type="EC" id="3.1.3.80" evidence="3"/>
<dbReference type="InterPro" id="IPR033379">
    <property type="entry name" value="Acid_Pase_AS"/>
</dbReference>
<comment type="similarity">
    <text evidence="2">Belongs to the histidine acid phosphatase family. MINPP1 subfamily.</text>
</comment>
<feature type="transmembrane region" description="Helical" evidence="15">
    <location>
        <begin position="28"/>
        <end position="52"/>
    </location>
</feature>
<dbReference type="PANTHER" id="PTHR20963">
    <property type="entry name" value="MULTIPLE INOSITOL POLYPHOSPHATE PHOSPHATASE-RELATED"/>
    <property type="match status" value="1"/>
</dbReference>
<organism evidence="16 17">
    <name type="scientific">Lobosporangium transversale</name>
    <dbReference type="NCBI Taxonomy" id="64571"/>
    <lineage>
        <taxon>Eukaryota</taxon>
        <taxon>Fungi</taxon>
        <taxon>Fungi incertae sedis</taxon>
        <taxon>Mucoromycota</taxon>
        <taxon>Mortierellomycotina</taxon>
        <taxon>Mortierellomycetes</taxon>
        <taxon>Mortierellales</taxon>
        <taxon>Mortierellaceae</taxon>
        <taxon>Lobosporangium</taxon>
    </lineage>
</organism>
<dbReference type="GO" id="GO:0052745">
    <property type="term" value="F:inositol phosphate phosphatase activity"/>
    <property type="evidence" value="ECO:0007669"/>
    <property type="project" value="TreeGrafter"/>
</dbReference>
<sequence>MATVRTYYDPSIEYTLMRGDSGHRFRKIVKISGVLSIFMVISVLIALLFYGAKPTSSSSDKDFEWIRQRLGTKTPYPHEDRPEGPLKDTPKGYELVQLHLINRHGTRYPDPDDYVSFKDLWDKLSDTTVPGFEWIKTWSIEKFYPAAKSNLLASSGDADLYEIGRRFSRRYKDFLDRYPYDPYNFEFRSSVKPRSSQSAYAFALALFEDRPPGGDNGDDADDDDKGHHRSTKEKRLTLPPSQPIAIYTVPAGIDQQMKLKSSCPKWLDEVSGQDIVYKQKRLYESKFAPQLAKSLSATFGINISAEDASTIYRLCGFEVSIYDEASTWCQMLLPLGTDKTSKEGSHAGDEERYINFLNFEIATDLEKYYINGPGVPFNREMGCKLGSSLVQTIDLVLSDSTDKPRLPEDDEGGANIPHHGHFKFGHSETIIFFSTFLNLYNQSGAILTGNLTAEQYEKREFRSSLISPFSANMAFEVYKPKTMQSKTGSPHGLVRLLVNEKPHLIPGCGSSMFCDWSLFKDILIQRGTGCDFEACCSTSKSTFTVASNVTCPSTTPIVT</sequence>
<keyword evidence="8 15" id="KW-0472">Membrane</keyword>
<dbReference type="FunCoup" id="A0A1Y2GP92">
    <property type="interactions" value="222"/>
</dbReference>
<gene>
    <name evidence="16" type="ORF">BCR41DRAFT_395747</name>
</gene>
<comment type="catalytic activity">
    <reaction evidence="13">
        <text>(2R)-2,3-bisphosphoglycerate + H2O = (2R)-2-phosphoglycerate + phosphate</text>
        <dbReference type="Rhea" id="RHEA:27381"/>
        <dbReference type="ChEBI" id="CHEBI:15377"/>
        <dbReference type="ChEBI" id="CHEBI:43474"/>
        <dbReference type="ChEBI" id="CHEBI:58248"/>
        <dbReference type="ChEBI" id="CHEBI:58289"/>
        <dbReference type="EC" id="3.1.3.80"/>
    </reaction>
    <physiologicalReaction direction="left-to-right" evidence="13">
        <dbReference type="Rhea" id="RHEA:27382"/>
    </physiologicalReaction>
</comment>
<evidence type="ECO:0000256" key="10">
    <source>
        <dbReference type="ARBA" id="ARBA00043668"/>
    </source>
</evidence>
<evidence type="ECO:0000256" key="12">
    <source>
        <dbReference type="ARBA" id="ARBA00043691"/>
    </source>
</evidence>
<dbReference type="PROSITE" id="PS00616">
    <property type="entry name" value="HIS_ACID_PHOSPHAT_1"/>
    <property type="match status" value="1"/>
</dbReference>
<keyword evidence="6" id="KW-0732">Signal</keyword>
<evidence type="ECO:0000256" key="8">
    <source>
        <dbReference type="ARBA" id="ARBA00023136"/>
    </source>
</evidence>
<dbReference type="InterPro" id="IPR029033">
    <property type="entry name" value="His_PPase_superfam"/>
</dbReference>
<comment type="catalytic activity">
    <reaction evidence="11">
        <text>1D-myo-inositol 1,2,4,5,6-pentakisphosphate + H2O = 1D-myo-inositol 1,2,5,6-tetrakisphosphate + phosphate</text>
        <dbReference type="Rhea" id="RHEA:77115"/>
        <dbReference type="ChEBI" id="CHEBI:15377"/>
        <dbReference type="ChEBI" id="CHEBI:43474"/>
        <dbReference type="ChEBI" id="CHEBI:57798"/>
        <dbReference type="ChEBI" id="CHEBI:195535"/>
        <dbReference type="EC" id="3.1.3.62"/>
    </reaction>
    <physiologicalReaction direction="left-to-right" evidence="11">
        <dbReference type="Rhea" id="RHEA:77116"/>
    </physiologicalReaction>
</comment>
<keyword evidence="17" id="KW-1185">Reference proteome</keyword>
<dbReference type="SUPFAM" id="SSF53254">
    <property type="entry name" value="Phosphoglycerate mutase-like"/>
    <property type="match status" value="1"/>
</dbReference>
<evidence type="ECO:0000256" key="6">
    <source>
        <dbReference type="ARBA" id="ARBA00022729"/>
    </source>
</evidence>
<keyword evidence="15" id="KW-0812">Transmembrane</keyword>
<dbReference type="GeneID" id="33570594"/>
<comment type="subcellular location">
    <subcellularLocation>
        <location evidence="1">Membrane</location>
    </subcellularLocation>
</comment>
<dbReference type="InterPro" id="IPR000560">
    <property type="entry name" value="His_Pase_clade-2"/>
</dbReference>
<dbReference type="AlphaFoldDB" id="A0A1Y2GP92"/>
<dbReference type="GO" id="GO:0016020">
    <property type="term" value="C:membrane"/>
    <property type="evidence" value="ECO:0007669"/>
    <property type="project" value="UniProtKB-SubCell"/>
</dbReference>
<dbReference type="InParanoid" id="A0A1Y2GP92"/>
<protein>
    <recommendedName>
        <fullName evidence="5">Multiple inositol polyphosphate phosphatase 1</fullName>
        <ecNumber evidence="4">3.1.3.62</ecNumber>
        <ecNumber evidence="3">3.1.3.80</ecNumber>
    </recommendedName>
    <alternativeName>
        <fullName evidence="9">2,3-bisphosphoglycerate 3-phosphatase</fullName>
    </alternativeName>
</protein>
<dbReference type="Proteomes" id="UP000193648">
    <property type="component" value="Unassembled WGS sequence"/>
</dbReference>
<comment type="catalytic activity">
    <reaction evidence="10">
        <text>1D-myo-inositol 1,2,5,6-tetrakisphosphate + H2O = 1D-myo-inositol 1,2,6-trisphosphate + phosphate</text>
        <dbReference type="Rhea" id="RHEA:77119"/>
        <dbReference type="ChEBI" id="CHEBI:15377"/>
        <dbReference type="ChEBI" id="CHEBI:43474"/>
        <dbReference type="ChEBI" id="CHEBI:195535"/>
        <dbReference type="ChEBI" id="CHEBI:195537"/>
        <dbReference type="EC" id="3.1.3.62"/>
    </reaction>
    <physiologicalReaction direction="left-to-right" evidence="10">
        <dbReference type="Rhea" id="RHEA:77120"/>
    </physiologicalReaction>
</comment>
<proteinExistence type="inferred from homology"/>
<evidence type="ECO:0000256" key="9">
    <source>
        <dbReference type="ARBA" id="ARBA00031642"/>
    </source>
</evidence>
<dbReference type="RefSeq" id="XP_021881854.1">
    <property type="nucleotide sequence ID" value="XM_022028751.1"/>
</dbReference>
<evidence type="ECO:0000256" key="3">
    <source>
        <dbReference type="ARBA" id="ARBA00012976"/>
    </source>
</evidence>
<evidence type="ECO:0000256" key="2">
    <source>
        <dbReference type="ARBA" id="ARBA00008422"/>
    </source>
</evidence>
<dbReference type="CDD" id="cd07061">
    <property type="entry name" value="HP_HAP_like"/>
    <property type="match status" value="1"/>
</dbReference>
<evidence type="ECO:0000256" key="4">
    <source>
        <dbReference type="ARBA" id="ARBA00013040"/>
    </source>
</evidence>
<evidence type="ECO:0000313" key="16">
    <source>
        <dbReference type="EMBL" id="ORZ17467.1"/>
    </source>
</evidence>
<dbReference type="STRING" id="64571.A0A1Y2GP92"/>
<keyword evidence="15" id="KW-1133">Transmembrane helix</keyword>
<keyword evidence="7" id="KW-0378">Hydrolase</keyword>
<evidence type="ECO:0000256" key="11">
    <source>
        <dbReference type="ARBA" id="ARBA00043671"/>
    </source>
</evidence>
<evidence type="ECO:0000256" key="15">
    <source>
        <dbReference type="SAM" id="Phobius"/>
    </source>
</evidence>
<dbReference type="OrthoDB" id="6509975at2759"/>
<comment type="caution">
    <text evidence="16">The sequence shown here is derived from an EMBL/GenBank/DDBJ whole genome shotgun (WGS) entry which is preliminary data.</text>
</comment>
<evidence type="ECO:0000313" key="17">
    <source>
        <dbReference type="Proteomes" id="UP000193648"/>
    </source>
</evidence>
<dbReference type="EMBL" id="MCFF01000016">
    <property type="protein sequence ID" value="ORZ17467.1"/>
    <property type="molecule type" value="Genomic_DNA"/>
</dbReference>
<reference evidence="16 17" key="1">
    <citation type="submission" date="2016-07" db="EMBL/GenBank/DDBJ databases">
        <title>Pervasive Adenine N6-methylation of Active Genes in Fungi.</title>
        <authorList>
            <consortium name="DOE Joint Genome Institute"/>
            <person name="Mondo S.J."/>
            <person name="Dannebaum R.O."/>
            <person name="Kuo R.C."/>
            <person name="Labutti K."/>
            <person name="Haridas S."/>
            <person name="Kuo A."/>
            <person name="Salamov A."/>
            <person name="Ahrendt S.R."/>
            <person name="Lipzen A."/>
            <person name="Sullivan W."/>
            <person name="Andreopoulos W.B."/>
            <person name="Clum A."/>
            <person name="Lindquist E."/>
            <person name="Daum C."/>
            <person name="Ramamoorthy G.K."/>
            <person name="Gryganskyi A."/>
            <person name="Culley D."/>
            <person name="Magnuson J.K."/>
            <person name="James T.Y."/>
            <person name="O'Malley M.A."/>
            <person name="Stajich J.E."/>
            <person name="Spatafora J.W."/>
            <person name="Visel A."/>
            <person name="Grigoriev I.V."/>
        </authorList>
    </citation>
    <scope>NUCLEOTIDE SEQUENCE [LARGE SCALE GENOMIC DNA]</scope>
    <source>
        <strain evidence="16 17">NRRL 3116</strain>
    </source>
</reference>